<gene>
    <name evidence="3" type="ORF">PQG98_18335</name>
</gene>
<evidence type="ECO:0000313" key="4">
    <source>
        <dbReference type="Proteomes" id="UP001215398"/>
    </source>
</evidence>
<dbReference type="Pfam" id="PF02368">
    <property type="entry name" value="Big_2"/>
    <property type="match status" value="1"/>
</dbReference>
<feature type="signal peptide" evidence="1">
    <location>
        <begin position="1"/>
        <end position="20"/>
    </location>
</feature>
<evidence type="ECO:0000259" key="2">
    <source>
        <dbReference type="Pfam" id="PF02368"/>
    </source>
</evidence>
<dbReference type="Gene3D" id="2.60.40.1080">
    <property type="match status" value="2"/>
</dbReference>
<accession>A0ABT5HCQ5</accession>
<feature type="domain" description="BIG2" evidence="2">
    <location>
        <begin position="56"/>
        <end position="114"/>
    </location>
</feature>
<reference evidence="3 4" key="1">
    <citation type="submission" date="2023-01" db="EMBL/GenBank/DDBJ databases">
        <title>Exploring GABA producing Bacteroides strains toward improving mental health.</title>
        <authorList>
            <person name="Yousuf B."/>
            <person name="Bouhlel N.E."/>
            <person name="Mottawea W."/>
            <person name="Hammami R."/>
        </authorList>
    </citation>
    <scope>NUCLEOTIDE SEQUENCE [LARGE SCALE GENOMIC DNA]</scope>
    <source>
        <strain evidence="3 4">UO.H1054</strain>
    </source>
</reference>
<feature type="chain" id="PRO_5046704492" evidence="1">
    <location>
        <begin position="21"/>
        <end position="342"/>
    </location>
</feature>
<dbReference type="SUPFAM" id="SSF49373">
    <property type="entry name" value="Invasin/intimin cell-adhesion fragments"/>
    <property type="match status" value="1"/>
</dbReference>
<evidence type="ECO:0000313" key="3">
    <source>
        <dbReference type="EMBL" id="MDC7138285.1"/>
    </source>
</evidence>
<dbReference type="InterPro" id="IPR008964">
    <property type="entry name" value="Invasin/intimin_cell_adhesion"/>
</dbReference>
<evidence type="ECO:0000256" key="1">
    <source>
        <dbReference type="SAM" id="SignalP"/>
    </source>
</evidence>
<keyword evidence="4" id="KW-1185">Reference proteome</keyword>
<protein>
    <submittedName>
        <fullName evidence="3">Ig-like domain-containing protein</fullName>
    </submittedName>
</protein>
<comment type="caution">
    <text evidence="3">The sequence shown here is derived from an EMBL/GenBank/DDBJ whole genome shotgun (WGS) entry which is preliminary data.</text>
</comment>
<proteinExistence type="predicted"/>
<organism evidence="3 4">
    <name type="scientific">Bacteroides zhangwenhongii</name>
    <dbReference type="NCBI Taxonomy" id="2650157"/>
    <lineage>
        <taxon>Bacteria</taxon>
        <taxon>Pseudomonadati</taxon>
        <taxon>Bacteroidota</taxon>
        <taxon>Bacteroidia</taxon>
        <taxon>Bacteroidales</taxon>
        <taxon>Bacteroidaceae</taxon>
        <taxon>Bacteroides</taxon>
    </lineage>
</organism>
<name>A0ABT5HCQ5_9BACE</name>
<sequence>MKKQLLYLMFAAAIVCSACSDGDDEINQIEVVENPVTGISVENEYITEEGDIVFDEVGITTTLHVSVIPDNAGNLEEYSFRFGSSNVDVFTVNREGVITGVASGEAELTVTLVDNMNVARFQFKYRVAVDYQVKVEEIIVADGLGVLDLKVGDTYDLNATLVVLPDNAEDRTVSYNLKEGDEVISLENGVIEVLAPGTAVIEVMANDGSGVATELRIEAKDVPETDLLFEAMIAGYQLSGSYLMLAFVGNNSALINIVLNKTALLPGEYSNTDIMMVVFNGVEGLDKNSKVDPLNPGSLTIQYDETTQKYTIKGVLNIAASASSPALTLGLEFMGDLMKMEG</sequence>
<dbReference type="RefSeq" id="WP_272721215.1">
    <property type="nucleotide sequence ID" value="NZ_JAQPYS010000098.1"/>
</dbReference>
<dbReference type="InterPro" id="IPR003343">
    <property type="entry name" value="Big_2"/>
</dbReference>
<keyword evidence="1" id="KW-0732">Signal</keyword>
<dbReference type="EMBL" id="JAQPYS010000098">
    <property type="protein sequence ID" value="MDC7138285.1"/>
    <property type="molecule type" value="Genomic_DNA"/>
</dbReference>
<dbReference type="Proteomes" id="UP001215398">
    <property type="component" value="Unassembled WGS sequence"/>
</dbReference>